<keyword evidence="1" id="KW-0812">Transmembrane</keyword>
<gene>
    <name evidence="2" type="ORF">ACH4F9_17200</name>
</gene>
<keyword evidence="3" id="KW-1185">Reference proteome</keyword>
<dbReference type="EMBL" id="JBIRGQ010000003">
    <property type="protein sequence ID" value="MFH8546740.1"/>
    <property type="molecule type" value="Genomic_DNA"/>
</dbReference>
<proteinExistence type="predicted"/>
<feature type="transmembrane region" description="Helical" evidence="1">
    <location>
        <begin position="65"/>
        <end position="85"/>
    </location>
</feature>
<comment type="caution">
    <text evidence="2">The sequence shown here is derived from an EMBL/GenBank/DDBJ whole genome shotgun (WGS) entry which is preliminary data.</text>
</comment>
<name>A0ABW7QQW7_9ACTN</name>
<evidence type="ECO:0000256" key="1">
    <source>
        <dbReference type="SAM" id="Phobius"/>
    </source>
</evidence>
<protein>
    <submittedName>
        <fullName evidence="2">Uncharacterized protein</fullName>
    </submittedName>
</protein>
<keyword evidence="1" id="KW-1133">Transmembrane helix</keyword>
<keyword evidence="1" id="KW-0472">Membrane</keyword>
<organism evidence="2 3">
    <name type="scientific">Streptomyces longisporoflavus</name>
    <dbReference type="NCBI Taxonomy" id="28044"/>
    <lineage>
        <taxon>Bacteria</taxon>
        <taxon>Bacillati</taxon>
        <taxon>Actinomycetota</taxon>
        <taxon>Actinomycetes</taxon>
        <taxon>Kitasatosporales</taxon>
        <taxon>Streptomycetaceae</taxon>
        <taxon>Streptomyces</taxon>
    </lineage>
</organism>
<evidence type="ECO:0000313" key="2">
    <source>
        <dbReference type="EMBL" id="MFH8546740.1"/>
    </source>
</evidence>
<evidence type="ECO:0000313" key="3">
    <source>
        <dbReference type="Proteomes" id="UP001610818"/>
    </source>
</evidence>
<accession>A0ABW7QQW7</accession>
<reference evidence="2 3" key="1">
    <citation type="submission" date="2024-10" db="EMBL/GenBank/DDBJ databases">
        <title>The Natural Products Discovery Center: Release of the First 8490 Sequenced Strains for Exploring Actinobacteria Biosynthetic Diversity.</title>
        <authorList>
            <person name="Kalkreuter E."/>
            <person name="Kautsar S.A."/>
            <person name="Yang D."/>
            <person name="Bader C.D."/>
            <person name="Teijaro C.N."/>
            <person name="Fluegel L."/>
            <person name="Davis C.M."/>
            <person name="Simpson J.R."/>
            <person name="Lauterbach L."/>
            <person name="Steele A.D."/>
            <person name="Gui C."/>
            <person name="Meng S."/>
            <person name="Li G."/>
            <person name="Viehrig K."/>
            <person name="Ye F."/>
            <person name="Su P."/>
            <person name="Kiefer A.F."/>
            <person name="Nichols A."/>
            <person name="Cepeda A.J."/>
            <person name="Yan W."/>
            <person name="Fan B."/>
            <person name="Jiang Y."/>
            <person name="Adhikari A."/>
            <person name="Zheng C.-J."/>
            <person name="Schuster L."/>
            <person name="Cowan T.M."/>
            <person name="Smanski M.J."/>
            <person name="Chevrette M.G."/>
            <person name="De Carvalho L.P.S."/>
            <person name="Shen B."/>
        </authorList>
    </citation>
    <scope>NUCLEOTIDE SEQUENCE [LARGE SCALE GENOMIC DNA]</scope>
    <source>
        <strain evidence="2 3">NPDC017990</strain>
    </source>
</reference>
<sequence>MNPAPGPDETAVSVLRERLRAADEAIEVPPGLWNRVRADAPAGRRQRLTRRLTLLGSPGGRRRRLTLVVAAALVGVVALGTWWLVRPGAQHTPVPPAGARSVSVTVHNAEAACHELRTLECALRVAKDPYARYAAPGNRAALVWHDDPLEALCVVTDGTLVQDEKGITSTRWYLVRTALGAEGWLPGVRTRNSAEVPDCVESGSR</sequence>
<dbReference type="RefSeq" id="WP_397712459.1">
    <property type="nucleotide sequence ID" value="NZ_JBIRGN010000003.1"/>
</dbReference>
<dbReference type="Proteomes" id="UP001610818">
    <property type="component" value="Unassembled WGS sequence"/>
</dbReference>